<dbReference type="Proteomes" id="UP000199648">
    <property type="component" value="Unassembled WGS sequence"/>
</dbReference>
<evidence type="ECO:0000256" key="1">
    <source>
        <dbReference type="SAM" id="MobiDB-lite"/>
    </source>
</evidence>
<feature type="compositionally biased region" description="Basic and acidic residues" evidence="1">
    <location>
        <begin position="150"/>
        <end position="169"/>
    </location>
</feature>
<dbReference type="RefSeq" id="WP_245688267.1">
    <property type="nucleotide sequence ID" value="NZ_FMWD01000004.1"/>
</dbReference>
<evidence type="ECO:0000259" key="3">
    <source>
        <dbReference type="Pfam" id="PF13767"/>
    </source>
</evidence>
<name>A0A1G5Q8U0_9GAMM</name>
<organism evidence="4 5">
    <name type="scientific">Thiohalomonas denitrificans</name>
    <dbReference type="NCBI Taxonomy" id="415747"/>
    <lineage>
        <taxon>Bacteria</taxon>
        <taxon>Pseudomonadati</taxon>
        <taxon>Pseudomonadota</taxon>
        <taxon>Gammaproteobacteria</taxon>
        <taxon>Thiohalomonadales</taxon>
        <taxon>Thiohalomonadaceae</taxon>
        <taxon>Thiohalomonas</taxon>
    </lineage>
</organism>
<evidence type="ECO:0000256" key="2">
    <source>
        <dbReference type="SAM" id="SignalP"/>
    </source>
</evidence>
<feature type="domain" description="DUF4168" evidence="3">
    <location>
        <begin position="136"/>
        <end position="211"/>
    </location>
</feature>
<evidence type="ECO:0000313" key="5">
    <source>
        <dbReference type="Proteomes" id="UP000199648"/>
    </source>
</evidence>
<sequence>MKTRFGVMPIVGTLSAALLIAAPVGLVVAQSAGAGGAQTEQGGSYGGGAGQGGAAQGRSYGGGAGQGGAPQGQGYGGGAGQGGAPQGQGYGGGAGQGGAPQGQGYGGGAGQGGAPQGQGYGGAERPSAISAGDVDKDTMEKFSNANASVDEIRSELSEKISREEDPRKAQELQQEAQERMISAVESADLSVDEYNQLAQLMQSDPDFREKVESAN</sequence>
<dbReference type="InterPro" id="IPR025433">
    <property type="entry name" value="DUF4168"/>
</dbReference>
<evidence type="ECO:0000313" key="4">
    <source>
        <dbReference type="EMBL" id="SCZ57811.1"/>
    </source>
</evidence>
<dbReference type="Pfam" id="PF13767">
    <property type="entry name" value="DUF4168"/>
    <property type="match status" value="1"/>
</dbReference>
<reference evidence="4 5" key="1">
    <citation type="submission" date="2016-10" db="EMBL/GenBank/DDBJ databases">
        <authorList>
            <person name="de Groot N.N."/>
        </authorList>
    </citation>
    <scope>NUCLEOTIDE SEQUENCE [LARGE SCALE GENOMIC DNA]</scope>
    <source>
        <strain evidence="4 5">HLD2</strain>
    </source>
</reference>
<keyword evidence="2" id="KW-0732">Signal</keyword>
<dbReference type="STRING" id="415747.SAMN03097708_01515"/>
<accession>A0A1G5Q8U0</accession>
<feature type="chain" id="PRO_5011631593" description="DUF4168 domain-containing protein" evidence="2">
    <location>
        <begin position="30"/>
        <end position="215"/>
    </location>
</feature>
<gene>
    <name evidence="4" type="ORF">SAMN03097708_01515</name>
</gene>
<feature type="compositionally biased region" description="Gly residues" evidence="1">
    <location>
        <begin position="43"/>
        <end position="122"/>
    </location>
</feature>
<protein>
    <recommendedName>
        <fullName evidence="3">DUF4168 domain-containing protein</fullName>
    </recommendedName>
</protein>
<dbReference type="AlphaFoldDB" id="A0A1G5Q8U0"/>
<feature type="region of interest" description="Disordered" evidence="1">
    <location>
        <begin position="36"/>
        <end position="169"/>
    </location>
</feature>
<keyword evidence="5" id="KW-1185">Reference proteome</keyword>
<proteinExistence type="predicted"/>
<feature type="signal peptide" evidence="2">
    <location>
        <begin position="1"/>
        <end position="29"/>
    </location>
</feature>
<dbReference type="EMBL" id="FMWD01000004">
    <property type="protein sequence ID" value="SCZ57811.1"/>
    <property type="molecule type" value="Genomic_DNA"/>
</dbReference>
<dbReference type="Gene3D" id="1.20.120.1190">
    <property type="match status" value="1"/>
</dbReference>